<evidence type="ECO:0000313" key="4">
    <source>
        <dbReference type="Proteomes" id="UP000321891"/>
    </source>
</evidence>
<keyword evidence="4" id="KW-1185">Reference proteome</keyword>
<dbReference type="AlphaFoldDB" id="A0A0D6N7Y8"/>
<dbReference type="EMBL" id="BAMV01000055">
    <property type="protein sequence ID" value="GAN61683.1"/>
    <property type="molecule type" value="Genomic_DNA"/>
</dbReference>
<evidence type="ECO:0000313" key="1">
    <source>
        <dbReference type="EMBL" id="GAN61683.1"/>
    </source>
</evidence>
<reference evidence="2 4" key="2">
    <citation type="submission" date="2019-07" db="EMBL/GenBank/DDBJ databases">
        <title>Whole genome shotgun sequence of Acetobacter cibinongensis NBRC 16605.</title>
        <authorList>
            <person name="Hosoyama A."/>
            <person name="Uohara A."/>
            <person name="Ohji S."/>
            <person name="Ichikawa N."/>
        </authorList>
    </citation>
    <scope>NUCLEOTIDE SEQUENCE [LARGE SCALE GENOMIC DNA]</scope>
    <source>
        <strain evidence="2 4">NBRC 16605</strain>
    </source>
</reference>
<proteinExistence type="predicted"/>
<dbReference type="RefSeq" id="WP_158319803.1">
    <property type="nucleotide sequence ID" value="NZ_BAMV01000055.1"/>
</dbReference>
<evidence type="ECO:0000313" key="2">
    <source>
        <dbReference type="EMBL" id="GEL60134.1"/>
    </source>
</evidence>
<comment type="caution">
    <text evidence="1">The sequence shown here is derived from an EMBL/GenBank/DDBJ whole genome shotgun (WGS) entry which is preliminary data.</text>
</comment>
<name>A0A0D6N7Y8_9PROT</name>
<accession>A0A0D6N7Y8</accession>
<dbReference type="Proteomes" id="UP000032671">
    <property type="component" value="Unassembled WGS sequence"/>
</dbReference>
<gene>
    <name evidence="1" type="ORF">Abci_057_001</name>
    <name evidence="2" type="ORF">ACI01nite_27360</name>
</gene>
<reference evidence="1 3" key="1">
    <citation type="submission" date="2012-11" db="EMBL/GenBank/DDBJ databases">
        <title>Whole genome sequence of Acetobacter cibinongensis 4H-1.</title>
        <authorList>
            <person name="Azuma Y."/>
            <person name="Higashiura N."/>
            <person name="Hirakawa H."/>
            <person name="Matsushita K."/>
        </authorList>
    </citation>
    <scope>NUCLEOTIDE SEQUENCE [LARGE SCALE GENOMIC DNA]</scope>
    <source>
        <strain evidence="1 3">4H-1</strain>
    </source>
</reference>
<accession>A0A6N3SSX3</accession>
<organism evidence="1 3">
    <name type="scientific">Acetobacter cibinongensis</name>
    <dbReference type="NCBI Taxonomy" id="146475"/>
    <lineage>
        <taxon>Bacteria</taxon>
        <taxon>Pseudomonadati</taxon>
        <taxon>Pseudomonadota</taxon>
        <taxon>Alphaproteobacteria</taxon>
        <taxon>Acetobacterales</taxon>
        <taxon>Acetobacteraceae</taxon>
        <taxon>Acetobacter</taxon>
    </lineage>
</organism>
<protein>
    <submittedName>
        <fullName evidence="1">Uncharacterized protein</fullName>
    </submittedName>
</protein>
<dbReference type="Proteomes" id="UP000321891">
    <property type="component" value="Unassembled WGS sequence"/>
</dbReference>
<sequence length="54" mass="5626">MTNGSLIRPTWAFGMLIDGALSGGVLCGGAQLLQEEEAAHVVDDIVRPILMDGS</sequence>
<dbReference type="EMBL" id="BJVU01000029">
    <property type="protein sequence ID" value="GEL60134.1"/>
    <property type="molecule type" value="Genomic_DNA"/>
</dbReference>
<evidence type="ECO:0000313" key="3">
    <source>
        <dbReference type="Proteomes" id="UP000032671"/>
    </source>
</evidence>